<name>A0A645AQC2_9ZZZZ</name>
<dbReference type="EMBL" id="VSSQ01015283">
    <property type="protein sequence ID" value="MPM55462.1"/>
    <property type="molecule type" value="Genomic_DNA"/>
</dbReference>
<dbReference type="SMART" id="SM00813">
    <property type="entry name" value="Alpha-L-AF_C"/>
    <property type="match status" value="1"/>
</dbReference>
<dbReference type="AlphaFoldDB" id="A0A645AQC2"/>
<comment type="caution">
    <text evidence="2">The sequence shown here is derived from an EMBL/GenBank/DDBJ whole genome shotgun (WGS) entry which is preliminary data.</text>
</comment>
<dbReference type="GO" id="GO:0046373">
    <property type="term" value="P:L-arabinose metabolic process"/>
    <property type="evidence" value="ECO:0007669"/>
    <property type="project" value="InterPro"/>
</dbReference>
<organism evidence="2">
    <name type="scientific">bioreactor metagenome</name>
    <dbReference type="NCBI Taxonomy" id="1076179"/>
    <lineage>
        <taxon>unclassified sequences</taxon>
        <taxon>metagenomes</taxon>
        <taxon>ecological metagenomes</taxon>
    </lineage>
</organism>
<protein>
    <submittedName>
        <fullName evidence="2">Intracellular exo-alpha-(1-&gt;5)-L-arabinofuranosidase</fullName>
        <ecNumber evidence="2">3.2.1.55</ecNumber>
    </submittedName>
</protein>
<dbReference type="EC" id="3.2.1.55" evidence="2"/>
<dbReference type="GO" id="GO:0000272">
    <property type="term" value="P:polysaccharide catabolic process"/>
    <property type="evidence" value="ECO:0007669"/>
    <property type="project" value="TreeGrafter"/>
</dbReference>
<evidence type="ECO:0000313" key="2">
    <source>
        <dbReference type="EMBL" id="MPM55462.1"/>
    </source>
</evidence>
<sequence length="143" mass="16193">MTEKNGTTWKQTIFYPFMQVSNYGRGKVLAADIESETYSTEQFEKVPYLESIATFNEKENELVLFAVNRSQDEAIAFTFEPEGFVLEAIIEETALEGFDVKSVNSAKEQPVNVVNIDRAVLEKDSVTTTLSPLSWNVIRIKVK</sequence>
<keyword evidence="2" id="KW-0378">Hydrolase</keyword>
<keyword evidence="2" id="KW-0326">Glycosidase</keyword>
<feature type="domain" description="Alpha-L-arabinofuranosidase C-terminal" evidence="1">
    <location>
        <begin position="1"/>
        <end position="134"/>
    </location>
</feature>
<gene>
    <name evidence="2" type="primary">abfA_6</name>
    <name evidence="2" type="ORF">SDC9_102259</name>
</gene>
<dbReference type="Pfam" id="PF06964">
    <property type="entry name" value="Alpha-L-AF_C"/>
    <property type="match status" value="1"/>
</dbReference>
<dbReference type="InterPro" id="IPR013780">
    <property type="entry name" value="Glyco_hydro_b"/>
</dbReference>
<evidence type="ECO:0000259" key="1">
    <source>
        <dbReference type="SMART" id="SM00813"/>
    </source>
</evidence>
<proteinExistence type="predicted"/>
<dbReference type="InterPro" id="IPR010720">
    <property type="entry name" value="Alpha-L-AF_C"/>
</dbReference>
<dbReference type="Gene3D" id="2.60.40.1180">
    <property type="entry name" value="Golgi alpha-mannosidase II"/>
    <property type="match status" value="1"/>
</dbReference>
<accession>A0A645AQC2</accession>
<dbReference type="SUPFAM" id="SSF51011">
    <property type="entry name" value="Glycosyl hydrolase domain"/>
    <property type="match status" value="1"/>
</dbReference>
<reference evidence="2" key="1">
    <citation type="submission" date="2019-08" db="EMBL/GenBank/DDBJ databases">
        <authorList>
            <person name="Kucharzyk K."/>
            <person name="Murdoch R.W."/>
            <person name="Higgins S."/>
            <person name="Loffler F."/>
        </authorList>
    </citation>
    <scope>NUCLEOTIDE SEQUENCE</scope>
</reference>
<dbReference type="GO" id="GO:0046556">
    <property type="term" value="F:alpha-L-arabinofuranosidase activity"/>
    <property type="evidence" value="ECO:0007669"/>
    <property type="project" value="UniProtKB-EC"/>
</dbReference>
<dbReference type="PANTHER" id="PTHR43576:SF3">
    <property type="entry name" value="ALPHA-L-ARABINOFURANOSIDASE C"/>
    <property type="match status" value="1"/>
</dbReference>
<dbReference type="PANTHER" id="PTHR43576">
    <property type="entry name" value="ALPHA-L-ARABINOFURANOSIDASE C-RELATED"/>
    <property type="match status" value="1"/>
</dbReference>